<dbReference type="RefSeq" id="WP_192030846.1">
    <property type="nucleotide sequence ID" value="NZ_JACYTR010000051.1"/>
</dbReference>
<sequence length="382" mass="41769">MTEPLVWKDQARIDSGKPATHAAVIGVGHYPHLLGGGGPTTDLNGGLGQLTSPPESAYAVARWLLDEFNNPDTPLASLSLLVSAPQSTTFSHPQLAAPVTPVSADSRNVVQALRDWIALGDINEQNLMLFFFCGHGVARGLEGLTLLLRDYGQVRAMPMEGAIDFAAMQRGMARCAASQQCFFVDACRTVTDIARNTTASGQLVIQDDIHRPFESDWNYAVLFSTVEGEAAYGRRDKPSFYTEELIRGLNGGAANNRSADGRWRVSTGDLNASIHRGLSLRGPKIKNPAVRLVEFEFHLPKNAPRIPVTVFCDPRSDTELADLSCWRAGEEISRRGPAPNEWRTELPTGVYDFKAQIAARNGQRAGEIVVPPYRDFMIQVPK</sequence>
<organism evidence="2 3">
    <name type="scientific">Pseudomarimonas arenosa</name>
    <dbReference type="NCBI Taxonomy" id="2774145"/>
    <lineage>
        <taxon>Bacteria</taxon>
        <taxon>Pseudomonadati</taxon>
        <taxon>Pseudomonadota</taxon>
        <taxon>Gammaproteobacteria</taxon>
        <taxon>Lysobacterales</taxon>
        <taxon>Lysobacteraceae</taxon>
        <taxon>Pseudomarimonas</taxon>
    </lineage>
</organism>
<dbReference type="Pfam" id="PF00656">
    <property type="entry name" value="Peptidase_C14"/>
    <property type="match status" value="1"/>
</dbReference>
<keyword evidence="3" id="KW-1185">Reference proteome</keyword>
<gene>
    <name evidence="2" type="ORF">IFO71_16905</name>
</gene>
<name>A0AAW3ZRB0_9GAMM</name>
<protein>
    <submittedName>
        <fullName evidence="2">Caspase family protein</fullName>
    </submittedName>
</protein>
<dbReference type="AlphaFoldDB" id="A0AAW3ZRB0"/>
<evidence type="ECO:0000259" key="1">
    <source>
        <dbReference type="Pfam" id="PF00656"/>
    </source>
</evidence>
<comment type="caution">
    <text evidence="2">The sequence shown here is derived from an EMBL/GenBank/DDBJ whole genome shotgun (WGS) entry which is preliminary data.</text>
</comment>
<dbReference type="GO" id="GO:0006508">
    <property type="term" value="P:proteolysis"/>
    <property type="evidence" value="ECO:0007669"/>
    <property type="project" value="InterPro"/>
</dbReference>
<accession>A0AAW3ZRB0</accession>
<dbReference type="Proteomes" id="UP000613768">
    <property type="component" value="Unassembled WGS sequence"/>
</dbReference>
<dbReference type="EMBL" id="JACYTR010000051">
    <property type="protein sequence ID" value="MBD8527425.1"/>
    <property type="molecule type" value="Genomic_DNA"/>
</dbReference>
<dbReference type="InterPro" id="IPR029030">
    <property type="entry name" value="Caspase-like_dom_sf"/>
</dbReference>
<evidence type="ECO:0000313" key="2">
    <source>
        <dbReference type="EMBL" id="MBD8527425.1"/>
    </source>
</evidence>
<feature type="domain" description="Peptidase C14 caspase" evidence="1">
    <location>
        <begin position="105"/>
        <end position="253"/>
    </location>
</feature>
<dbReference type="InterPro" id="IPR011600">
    <property type="entry name" value="Pept_C14_caspase"/>
</dbReference>
<evidence type="ECO:0000313" key="3">
    <source>
        <dbReference type="Proteomes" id="UP000613768"/>
    </source>
</evidence>
<dbReference type="SUPFAM" id="SSF52129">
    <property type="entry name" value="Caspase-like"/>
    <property type="match status" value="1"/>
</dbReference>
<dbReference type="GO" id="GO:0004197">
    <property type="term" value="F:cysteine-type endopeptidase activity"/>
    <property type="evidence" value="ECO:0007669"/>
    <property type="project" value="InterPro"/>
</dbReference>
<dbReference type="Gene3D" id="3.40.50.1460">
    <property type="match status" value="1"/>
</dbReference>
<reference evidence="2 3" key="1">
    <citation type="submission" date="2020-09" db="EMBL/GenBank/DDBJ databases">
        <title>Pseudoxanthomonas sp. CAU 1598 isolated from sand of Yaerae Beach.</title>
        <authorList>
            <person name="Kim W."/>
        </authorList>
    </citation>
    <scope>NUCLEOTIDE SEQUENCE [LARGE SCALE GENOMIC DNA]</scope>
    <source>
        <strain evidence="2 3">CAU 1598</strain>
    </source>
</reference>
<proteinExistence type="predicted"/>